<reference evidence="1 2" key="1">
    <citation type="submission" date="2020-08" db="EMBL/GenBank/DDBJ databases">
        <title>A Genomic Blueprint of the Chicken Gut Microbiome.</title>
        <authorList>
            <person name="Gilroy R."/>
            <person name="Ravi A."/>
            <person name="Getino M."/>
            <person name="Pursley I."/>
            <person name="Horton D.L."/>
            <person name="Alikhan N.-F."/>
            <person name="Baker D."/>
            <person name="Gharbi K."/>
            <person name="Hall N."/>
            <person name="Watson M."/>
            <person name="Adriaenssens E.M."/>
            <person name="Foster-Nyarko E."/>
            <person name="Jarju S."/>
            <person name="Secka A."/>
            <person name="Antonio M."/>
            <person name="Oren A."/>
            <person name="Chaudhuri R."/>
            <person name="La Ragione R.M."/>
            <person name="Hildebrand F."/>
            <person name="Pallen M.J."/>
        </authorList>
    </citation>
    <scope>NUCLEOTIDE SEQUENCE [LARGE SCALE GENOMIC DNA]</scope>
    <source>
        <strain evidence="1 2">Sa1YVA5</strain>
    </source>
</reference>
<keyword evidence="2" id="KW-1185">Reference proteome</keyword>
<protein>
    <submittedName>
        <fullName evidence="1">Aminotransferase</fullName>
    </submittedName>
</protein>
<gene>
    <name evidence="1" type="ORF">H9627_06380</name>
</gene>
<dbReference type="AlphaFoldDB" id="A0A8I0HIY3"/>
<dbReference type="Gene3D" id="3.40.640.10">
    <property type="entry name" value="Type I PLP-dependent aspartate aminotransferase-like (Major domain)"/>
    <property type="match status" value="1"/>
</dbReference>
<dbReference type="InterPro" id="IPR015424">
    <property type="entry name" value="PyrdxlP-dep_Trfase"/>
</dbReference>
<dbReference type="SUPFAM" id="SSF53383">
    <property type="entry name" value="PLP-dependent transferases"/>
    <property type="match status" value="1"/>
</dbReference>
<dbReference type="PANTHER" id="PTHR43799:SF1">
    <property type="entry name" value="ASPARTATE AMINOTRANSFERASE"/>
    <property type="match status" value="1"/>
</dbReference>
<evidence type="ECO:0000313" key="2">
    <source>
        <dbReference type="Proteomes" id="UP000650224"/>
    </source>
</evidence>
<evidence type="ECO:0000313" key="1">
    <source>
        <dbReference type="EMBL" id="MBD8029950.1"/>
    </source>
</evidence>
<keyword evidence="1" id="KW-0032">Aminotransferase</keyword>
<dbReference type="CDD" id="cd00609">
    <property type="entry name" value="AAT_like"/>
    <property type="match status" value="1"/>
</dbReference>
<accession>A0A8I0HIY3</accession>
<proteinExistence type="predicted"/>
<keyword evidence="1" id="KW-0808">Transferase</keyword>
<dbReference type="EMBL" id="JACSPR010000003">
    <property type="protein sequence ID" value="MBD8029950.1"/>
    <property type="molecule type" value="Genomic_DNA"/>
</dbReference>
<comment type="caution">
    <text evidence="1">The sequence shown here is derived from an EMBL/GenBank/DDBJ whole genome shotgun (WGS) entry which is preliminary data.</text>
</comment>
<sequence length="426" mass="46475">MSSVQLHDFDADQLAAFRENITAEFNDLKAKNLKLDLTRGKPSSEQLDFADDLLALPGKGDYKAADGTDVRNYGGLTGIQDIRAIWAELMGIPVEQVLAGDSSSLNIMFDVISWSHTFGNNDSERPWKDEETVKWICPVPGYDRHFSISERFGFEMITVPMNEDGPDVAAVAELVKDPQVKGMWVVPTFSNPTGYSVSEDVAKQLAELETAAPDFRIVWDNAYAVHTLTEEFPEILDIVGIAEAAGNPNRFWAFTSTSKITLAGSGVSFFITSEANRSWYTDIAGIRGIGPNKVNQLAHARYFGDAEGVRAVMRKHAASLAPKFETVLNILETRLGEYGVATWTHPTGGYFISLDVVDGTASRVVELAKEAGIALTGAGSSFPLRQDPNNRNIRLAPSLPPVEELEVAMDGVATCVLLAAAEHYAR</sequence>
<dbReference type="Proteomes" id="UP000650224">
    <property type="component" value="Unassembled WGS sequence"/>
</dbReference>
<dbReference type="PANTHER" id="PTHR43799">
    <property type="entry name" value="AMINOTRANSFERASE, PUTATIVE-RELATED"/>
    <property type="match status" value="1"/>
</dbReference>
<name>A0A8I0HIY3_9CORY</name>
<dbReference type="Gene3D" id="3.90.1150.10">
    <property type="entry name" value="Aspartate Aminotransferase, domain 1"/>
    <property type="match status" value="1"/>
</dbReference>
<dbReference type="InterPro" id="IPR015421">
    <property type="entry name" value="PyrdxlP-dep_Trfase_major"/>
</dbReference>
<organism evidence="1 2">
    <name type="scientific">Corynebacterium gallinarum</name>
    <dbReference type="NCBI Taxonomy" id="2762214"/>
    <lineage>
        <taxon>Bacteria</taxon>
        <taxon>Bacillati</taxon>
        <taxon>Actinomycetota</taxon>
        <taxon>Actinomycetes</taxon>
        <taxon>Mycobacteriales</taxon>
        <taxon>Corynebacteriaceae</taxon>
        <taxon>Corynebacterium</taxon>
    </lineage>
</organism>
<dbReference type="RefSeq" id="WP_191733166.1">
    <property type="nucleotide sequence ID" value="NZ_JACSPR010000003.1"/>
</dbReference>
<dbReference type="InterPro" id="IPR024551">
    <property type="entry name" value="AspAT_Ic"/>
</dbReference>
<dbReference type="InterPro" id="IPR015422">
    <property type="entry name" value="PyrdxlP-dep_Trfase_small"/>
</dbReference>
<dbReference type="Pfam" id="PF12897">
    <property type="entry name" value="Asp_aminotransf"/>
    <property type="match status" value="1"/>
</dbReference>
<dbReference type="GO" id="GO:0004069">
    <property type="term" value="F:L-aspartate:2-oxoglutarate aminotransferase activity"/>
    <property type="evidence" value="ECO:0007669"/>
    <property type="project" value="InterPro"/>
</dbReference>